<name>A0A226D9N6_FOLCA</name>
<accession>A0A226D9N6</accession>
<dbReference type="AlphaFoldDB" id="A0A226D9N6"/>
<evidence type="ECO:0000313" key="1">
    <source>
        <dbReference type="EMBL" id="OXA42262.1"/>
    </source>
</evidence>
<protein>
    <submittedName>
        <fullName evidence="1">Uncharacterized protein</fullName>
    </submittedName>
</protein>
<sequence length="152" mass="16907">MLSTFKISQKPSYSEALTGGVARQDIQYQHTTQLNKITTILEFLQSKMPQLQSKLDILLSRKATAQLPPAITTQRPSTIKPTVIIPDNNAERLLAESGRNGTYNGEGFVHWNNATFPANQPNNSTPTVRPLRSFRANNNQTYSPMTTQTSTT</sequence>
<reference evidence="1 2" key="1">
    <citation type="submission" date="2015-12" db="EMBL/GenBank/DDBJ databases">
        <title>The genome of Folsomia candida.</title>
        <authorList>
            <person name="Faddeeva A."/>
            <person name="Derks M.F."/>
            <person name="Anvar Y."/>
            <person name="Smit S."/>
            <person name="Van Straalen N."/>
            <person name="Roelofs D."/>
        </authorList>
    </citation>
    <scope>NUCLEOTIDE SEQUENCE [LARGE SCALE GENOMIC DNA]</scope>
    <source>
        <strain evidence="1 2">VU population</strain>
        <tissue evidence="1">Whole body</tissue>
    </source>
</reference>
<gene>
    <name evidence="1" type="ORF">Fcan01_22704</name>
</gene>
<comment type="caution">
    <text evidence="1">The sequence shown here is derived from an EMBL/GenBank/DDBJ whole genome shotgun (WGS) entry which is preliminary data.</text>
</comment>
<evidence type="ECO:0000313" key="2">
    <source>
        <dbReference type="Proteomes" id="UP000198287"/>
    </source>
</evidence>
<keyword evidence="2" id="KW-1185">Reference proteome</keyword>
<dbReference type="Proteomes" id="UP000198287">
    <property type="component" value="Unassembled WGS sequence"/>
</dbReference>
<proteinExistence type="predicted"/>
<dbReference type="EMBL" id="LNIX01000026">
    <property type="protein sequence ID" value="OXA42262.1"/>
    <property type="molecule type" value="Genomic_DNA"/>
</dbReference>
<organism evidence="1 2">
    <name type="scientific">Folsomia candida</name>
    <name type="common">Springtail</name>
    <dbReference type="NCBI Taxonomy" id="158441"/>
    <lineage>
        <taxon>Eukaryota</taxon>
        <taxon>Metazoa</taxon>
        <taxon>Ecdysozoa</taxon>
        <taxon>Arthropoda</taxon>
        <taxon>Hexapoda</taxon>
        <taxon>Collembola</taxon>
        <taxon>Entomobryomorpha</taxon>
        <taxon>Isotomoidea</taxon>
        <taxon>Isotomidae</taxon>
        <taxon>Proisotominae</taxon>
        <taxon>Folsomia</taxon>
    </lineage>
</organism>